<dbReference type="EMBL" id="MFKF01000422">
    <property type="protein sequence ID" value="OGG43938.1"/>
    <property type="molecule type" value="Genomic_DNA"/>
</dbReference>
<sequence>MSTPVHQGQIAGTRWDPNQYLRFSDHRLRPALELLDRVPLESPGVIYDLGCGSGNVTRLLSERWPSATVYGLDNSKEMLEQAAAQPGKVRWIEADIRHWRPDEPPDLIYSNATLQWVESHRELFPRLVGFLKTGGCLAVQMPLSWGAPSHRLMRETLANGGPDGKALGTEELRQAVGRDWVEDAGAYYDLLTGSTRSLDIWETEYLQALEGDDPVLEWVKGTGLRPILNGLDDREREIFLVEYARRLRIAYPVRADGRTLYPFRRLFMIAMV</sequence>
<dbReference type="Pfam" id="PF13649">
    <property type="entry name" value="Methyltransf_25"/>
    <property type="match status" value="1"/>
</dbReference>
<comment type="caution">
    <text evidence="7">The sequence shown here is derived from an EMBL/GenBank/DDBJ whole genome shotgun (WGS) entry which is preliminary data.</text>
</comment>
<dbReference type="InterPro" id="IPR029063">
    <property type="entry name" value="SAM-dependent_MTases_sf"/>
</dbReference>
<dbReference type="GO" id="GO:0030798">
    <property type="term" value="F:trans-aconitate 2-methyltransferase activity"/>
    <property type="evidence" value="ECO:0007669"/>
    <property type="project" value="UniProtKB-UniRule"/>
</dbReference>
<keyword evidence="2 5" id="KW-0489">Methyltransferase</keyword>
<dbReference type="AlphaFoldDB" id="A0A1F6C4D1"/>
<dbReference type="CDD" id="cd02440">
    <property type="entry name" value="AdoMet_MTases"/>
    <property type="match status" value="1"/>
</dbReference>
<feature type="domain" description="Methyltransferase" evidence="6">
    <location>
        <begin position="46"/>
        <end position="135"/>
    </location>
</feature>
<comment type="similarity">
    <text evidence="5">Belongs to the methyltransferase superfamily. Tam family.</text>
</comment>
<evidence type="ECO:0000256" key="5">
    <source>
        <dbReference type="HAMAP-Rule" id="MF_00560"/>
    </source>
</evidence>
<comment type="function">
    <text evidence="5">Catalyzes the S-adenosylmethionine monomethyl esterification of trans-aconitate.</text>
</comment>
<reference evidence="7 8" key="1">
    <citation type="journal article" date="2016" name="Nat. Commun.">
        <title>Thousands of microbial genomes shed light on interconnected biogeochemical processes in an aquifer system.</title>
        <authorList>
            <person name="Anantharaman K."/>
            <person name="Brown C.T."/>
            <person name="Hug L.A."/>
            <person name="Sharon I."/>
            <person name="Castelle C.J."/>
            <person name="Probst A.J."/>
            <person name="Thomas B.C."/>
            <person name="Singh A."/>
            <person name="Wilkins M.J."/>
            <person name="Karaoz U."/>
            <person name="Brodie E.L."/>
            <person name="Williams K.H."/>
            <person name="Hubbard S.S."/>
            <person name="Banfield J.F."/>
        </authorList>
    </citation>
    <scope>NUCLEOTIDE SEQUENCE [LARGE SCALE GENOMIC DNA]</scope>
    <source>
        <strain evidence="8">RIFCSPLOWO2_12_FULL_64_10</strain>
    </source>
</reference>
<evidence type="ECO:0000256" key="4">
    <source>
        <dbReference type="ARBA" id="ARBA00022691"/>
    </source>
</evidence>
<dbReference type="SUPFAM" id="SSF53335">
    <property type="entry name" value="S-adenosyl-L-methionine-dependent methyltransferases"/>
    <property type="match status" value="1"/>
</dbReference>
<evidence type="ECO:0000313" key="8">
    <source>
        <dbReference type="Proteomes" id="UP000178606"/>
    </source>
</evidence>
<protein>
    <recommendedName>
        <fullName evidence="5">Trans-aconitate 2-methyltransferase</fullName>
        <ecNumber evidence="5">2.1.1.144</ecNumber>
    </recommendedName>
</protein>
<dbReference type="HAMAP" id="MF_00560">
    <property type="entry name" value="Tran_acon_Me_trans"/>
    <property type="match status" value="1"/>
</dbReference>
<proteinExistence type="inferred from homology"/>
<gene>
    <name evidence="5" type="primary">tam</name>
    <name evidence="7" type="ORF">A3F84_18955</name>
</gene>
<dbReference type="InterPro" id="IPR023149">
    <property type="entry name" value="Trans_acon_MeTrfase_C"/>
</dbReference>
<dbReference type="Gene3D" id="3.40.50.150">
    <property type="entry name" value="Vaccinia Virus protein VP39"/>
    <property type="match status" value="1"/>
</dbReference>
<dbReference type="Gene3D" id="1.10.150.290">
    <property type="entry name" value="S-adenosyl-L-methionine-dependent methyltransferases"/>
    <property type="match status" value="1"/>
</dbReference>
<keyword evidence="1 5" id="KW-0963">Cytoplasm</keyword>
<dbReference type="InterPro" id="IPR041698">
    <property type="entry name" value="Methyltransf_25"/>
</dbReference>
<dbReference type="PANTHER" id="PTHR43861">
    <property type="entry name" value="TRANS-ACONITATE 2-METHYLTRANSFERASE-RELATED"/>
    <property type="match status" value="1"/>
</dbReference>
<accession>A0A1F6C4D1</accession>
<comment type="subcellular location">
    <subcellularLocation>
        <location evidence="5">Cytoplasm</location>
    </subcellularLocation>
</comment>
<dbReference type="PANTHER" id="PTHR43861:SF1">
    <property type="entry name" value="TRANS-ACONITATE 2-METHYLTRANSFERASE"/>
    <property type="match status" value="1"/>
</dbReference>
<dbReference type="InterPro" id="IPR023506">
    <property type="entry name" value="Trans-aconitate_MeTrfase"/>
</dbReference>
<evidence type="ECO:0000256" key="1">
    <source>
        <dbReference type="ARBA" id="ARBA00022490"/>
    </source>
</evidence>
<dbReference type="Proteomes" id="UP000178606">
    <property type="component" value="Unassembled WGS sequence"/>
</dbReference>
<organism evidence="7 8">
    <name type="scientific">Handelsmanbacteria sp. (strain RIFCSPLOWO2_12_FULL_64_10)</name>
    <dbReference type="NCBI Taxonomy" id="1817868"/>
    <lineage>
        <taxon>Bacteria</taxon>
        <taxon>Candidatus Handelsmaniibacteriota</taxon>
    </lineage>
</organism>
<evidence type="ECO:0000313" key="7">
    <source>
        <dbReference type="EMBL" id="OGG43938.1"/>
    </source>
</evidence>
<evidence type="ECO:0000256" key="2">
    <source>
        <dbReference type="ARBA" id="ARBA00022603"/>
    </source>
</evidence>
<dbReference type="GO" id="GO:0032259">
    <property type="term" value="P:methylation"/>
    <property type="evidence" value="ECO:0007669"/>
    <property type="project" value="UniProtKB-KW"/>
</dbReference>
<comment type="catalytic activity">
    <reaction evidence="5">
        <text>trans-aconitate + S-adenosyl-L-methionine = (E)-3-(methoxycarbonyl)pent-2-enedioate + S-adenosyl-L-homocysteine</text>
        <dbReference type="Rhea" id="RHEA:14969"/>
        <dbReference type="ChEBI" id="CHEBI:15708"/>
        <dbReference type="ChEBI" id="CHEBI:57470"/>
        <dbReference type="ChEBI" id="CHEBI:57856"/>
        <dbReference type="ChEBI" id="CHEBI:59789"/>
        <dbReference type="EC" id="2.1.1.144"/>
    </reaction>
</comment>
<name>A0A1F6C4D1_HANXR</name>
<dbReference type="GO" id="GO:0005737">
    <property type="term" value="C:cytoplasm"/>
    <property type="evidence" value="ECO:0007669"/>
    <property type="project" value="UniProtKB-SubCell"/>
</dbReference>
<keyword evidence="4 5" id="KW-0949">S-adenosyl-L-methionine</keyword>
<keyword evidence="3 5" id="KW-0808">Transferase</keyword>
<evidence type="ECO:0000259" key="6">
    <source>
        <dbReference type="Pfam" id="PF13649"/>
    </source>
</evidence>
<dbReference type="EC" id="2.1.1.144" evidence="5"/>
<evidence type="ECO:0000256" key="3">
    <source>
        <dbReference type="ARBA" id="ARBA00022679"/>
    </source>
</evidence>